<comment type="subcellular location">
    <subcellularLocation>
        <location evidence="1">Membrane</location>
        <topology evidence="1">Multi-pass membrane protein</topology>
    </subcellularLocation>
</comment>
<dbReference type="InterPro" id="IPR030184">
    <property type="entry name" value="WAT1-related"/>
</dbReference>
<dbReference type="SUPFAM" id="SSF103481">
    <property type="entry name" value="Multidrug resistance efflux transporter EmrE"/>
    <property type="match status" value="1"/>
</dbReference>
<feature type="transmembrane region" description="Helical" evidence="6">
    <location>
        <begin position="302"/>
        <end position="321"/>
    </location>
</feature>
<protein>
    <submittedName>
        <fullName evidence="7">Auxin-induced protein 5NG4</fullName>
    </submittedName>
</protein>
<evidence type="ECO:0000256" key="6">
    <source>
        <dbReference type="SAM" id="Phobius"/>
    </source>
</evidence>
<dbReference type="EnsemblPlants" id="EMT27043">
    <property type="protein sequence ID" value="EMT27043"/>
    <property type="gene ID" value="F775_00511"/>
</dbReference>
<reference evidence="7" key="1">
    <citation type="submission" date="2015-06" db="UniProtKB">
        <authorList>
            <consortium name="EnsemblPlants"/>
        </authorList>
    </citation>
    <scope>IDENTIFICATION</scope>
</reference>
<dbReference type="InterPro" id="IPR037185">
    <property type="entry name" value="EmrE-like"/>
</dbReference>
<sequence length="528" mass="57740">MRFHGPTYRRPRTVPERDYPAGVIVENSLRVWAISRWRGPRELIHFFLQAAYRHLAPGTPPMFHLHELYDGGVNGIVIGLYVTFTNPYDAYHLLGQVFWCGCEFIAFTTYNIFTNFHHIFPEPNGMHTLPYQMPENDDFFSSAVTPASPTVAPMELPDPGAPDPDGPDPNFSASNEPLQPTTSFCGQFNSTTSHGSYLPLNMGIGKLVFPVYRNIITLILLVPFAYFLEKKDRPKLTLNFVGFYLLGLDNTSPTFAPAIQNSVLAITFTMAAALRIEKVRLDQRDGVAKAPVLKKYPARLSVTSYTCFFGVIQFLVIAAFFERDADAWVFHSGSEIFTILYARYGNDYVGLCIYRELAADMANENGNAGFIASGVAFAVQICCIDRGGPVFVAVYQPVQTLVVAIMASITLGEKFYLGGIIGAAPIITGLYLVLWGKSEERSRNGKEAAAMAVASAAFSGGRGGGGGGAAHGQGGGGHGGGVRSFLWRRARGPERQAGLLHHPASPAAFLNYLRQRLKLSCLLSVLND</sequence>
<dbReference type="AlphaFoldDB" id="M8BZ22"/>
<proteinExistence type="predicted"/>
<evidence type="ECO:0000256" key="4">
    <source>
        <dbReference type="ARBA" id="ARBA00023136"/>
    </source>
</evidence>
<evidence type="ECO:0000256" key="3">
    <source>
        <dbReference type="ARBA" id="ARBA00022989"/>
    </source>
</evidence>
<feature type="transmembrane region" description="Helical" evidence="6">
    <location>
        <begin position="211"/>
        <end position="228"/>
    </location>
</feature>
<keyword evidence="3 6" id="KW-1133">Transmembrane helix</keyword>
<dbReference type="ExpressionAtlas" id="M8BZ22">
    <property type="expression patterns" value="baseline"/>
</dbReference>
<accession>M8BZ22</accession>
<organism evidence="7">
    <name type="scientific">Aegilops tauschii</name>
    <name type="common">Tausch's goatgrass</name>
    <name type="synonym">Aegilops squarrosa</name>
    <dbReference type="NCBI Taxonomy" id="37682"/>
    <lineage>
        <taxon>Eukaryota</taxon>
        <taxon>Viridiplantae</taxon>
        <taxon>Streptophyta</taxon>
        <taxon>Embryophyta</taxon>
        <taxon>Tracheophyta</taxon>
        <taxon>Spermatophyta</taxon>
        <taxon>Magnoliopsida</taxon>
        <taxon>Liliopsida</taxon>
        <taxon>Poales</taxon>
        <taxon>Poaceae</taxon>
        <taxon>BOP clade</taxon>
        <taxon>Pooideae</taxon>
        <taxon>Triticodae</taxon>
        <taxon>Triticeae</taxon>
        <taxon>Triticinae</taxon>
        <taxon>Aegilops</taxon>
    </lineage>
</organism>
<keyword evidence="4 6" id="KW-0472">Membrane</keyword>
<dbReference type="GO" id="GO:0022857">
    <property type="term" value="F:transmembrane transporter activity"/>
    <property type="evidence" value="ECO:0007669"/>
    <property type="project" value="InterPro"/>
</dbReference>
<evidence type="ECO:0000256" key="2">
    <source>
        <dbReference type="ARBA" id="ARBA00022692"/>
    </source>
</evidence>
<dbReference type="PANTHER" id="PTHR31218">
    <property type="entry name" value="WAT1-RELATED PROTEIN"/>
    <property type="match status" value="1"/>
</dbReference>
<evidence type="ECO:0000313" key="7">
    <source>
        <dbReference type="EnsemblPlants" id="EMT27043"/>
    </source>
</evidence>
<keyword evidence="2 6" id="KW-0812">Transmembrane</keyword>
<feature type="transmembrane region" description="Helical" evidence="6">
    <location>
        <begin position="415"/>
        <end position="434"/>
    </location>
</feature>
<evidence type="ECO:0000256" key="1">
    <source>
        <dbReference type="ARBA" id="ARBA00004141"/>
    </source>
</evidence>
<name>M8BZ22_AEGTA</name>
<evidence type="ECO:0000256" key="5">
    <source>
        <dbReference type="SAM" id="MobiDB-lite"/>
    </source>
</evidence>
<feature type="region of interest" description="Disordered" evidence="5">
    <location>
        <begin position="151"/>
        <end position="176"/>
    </location>
</feature>
<dbReference type="GO" id="GO:0016020">
    <property type="term" value="C:membrane"/>
    <property type="evidence" value="ECO:0007669"/>
    <property type="project" value="InterPro"/>
</dbReference>